<feature type="transmembrane region" description="Helical" evidence="1">
    <location>
        <begin position="188"/>
        <end position="208"/>
    </location>
</feature>
<keyword evidence="1" id="KW-0472">Membrane</keyword>
<dbReference type="PANTHER" id="PTHR40407">
    <property type="entry name" value="MEMBRANE PROTEIN-LIKE PROTEIN"/>
    <property type="match status" value="1"/>
</dbReference>
<dbReference type="RefSeq" id="WP_310005823.1">
    <property type="nucleotide sequence ID" value="NZ_JAVDTX010000003.1"/>
</dbReference>
<gene>
    <name evidence="3" type="ORF">J2W95_001663</name>
</gene>
<feature type="transmembrane region" description="Helical" evidence="1">
    <location>
        <begin position="112"/>
        <end position="132"/>
    </location>
</feature>
<feature type="transmembrane region" description="Helical" evidence="1">
    <location>
        <begin position="45"/>
        <end position="64"/>
    </location>
</feature>
<proteinExistence type="predicted"/>
<dbReference type="Pfam" id="PF07786">
    <property type="entry name" value="HGSNAT_cat"/>
    <property type="match status" value="1"/>
</dbReference>
<evidence type="ECO:0000259" key="2">
    <source>
        <dbReference type="Pfam" id="PF07786"/>
    </source>
</evidence>
<feature type="transmembrane region" description="Helical" evidence="1">
    <location>
        <begin position="264"/>
        <end position="284"/>
    </location>
</feature>
<feature type="transmembrane region" description="Helical" evidence="1">
    <location>
        <begin position="349"/>
        <end position="366"/>
    </location>
</feature>
<dbReference type="Proteomes" id="UP001261871">
    <property type="component" value="Unassembled WGS sequence"/>
</dbReference>
<feature type="transmembrane region" description="Helical" evidence="1">
    <location>
        <begin position="220"/>
        <end position="240"/>
    </location>
</feature>
<feature type="domain" description="Heparan-alpha-glucosaminide N-acetyltransferase catalytic" evidence="2">
    <location>
        <begin position="3"/>
        <end position="215"/>
    </location>
</feature>
<dbReference type="InterPro" id="IPR012429">
    <property type="entry name" value="HGSNAT_cat"/>
</dbReference>
<reference evidence="3 4" key="1">
    <citation type="submission" date="2023-07" db="EMBL/GenBank/DDBJ databases">
        <title>Sorghum-associated microbial communities from plants grown in Nebraska, USA.</title>
        <authorList>
            <person name="Schachtman D."/>
        </authorList>
    </citation>
    <scope>NUCLEOTIDE SEQUENCE [LARGE SCALE GENOMIC DNA]</scope>
    <source>
        <strain evidence="3 4">BE124</strain>
    </source>
</reference>
<feature type="transmembrane region" description="Helical" evidence="1">
    <location>
        <begin position="304"/>
        <end position="329"/>
    </location>
</feature>
<keyword evidence="4" id="KW-1185">Reference proteome</keyword>
<name>A0ABU1S1U2_9FLAO</name>
<keyword evidence="1" id="KW-0812">Transmembrane</keyword>
<dbReference type="EMBL" id="JAVDTX010000003">
    <property type="protein sequence ID" value="MDR6844964.1"/>
    <property type="molecule type" value="Genomic_DNA"/>
</dbReference>
<feature type="transmembrane region" description="Helical" evidence="1">
    <location>
        <begin position="144"/>
        <end position="168"/>
    </location>
</feature>
<organism evidence="3 4">
    <name type="scientific">Flavobacterium granuli</name>
    <dbReference type="NCBI Taxonomy" id="280093"/>
    <lineage>
        <taxon>Bacteria</taxon>
        <taxon>Pseudomonadati</taxon>
        <taxon>Bacteroidota</taxon>
        <taxon>Flavobacteriia</taxon>
        <taxon>Flavobacteriales</taxon>
        <taxon>Flavobacteriaceae</taxon>
        <taxon>Flavobacterium</taxon>
    </lineage>
</organism>
<sequence length="387" mass="44064">MKRIHSIDIVRGIVMIIMALDHVRDLIHIDSITQSPTDFTTTTPILFFTRWITHLCAPIFVFLAGTSAYMSLKNNNSISETRRNLLNRGLFLILLEFTIVNFAIFFDVGFHTILFEVIASTGFGFIILSLLLKLSAKQLGIMGLLILFCHNLTPLIPFGETSILKVILTPFFSPTAIPLFAGKTFVMGYPPIPWLGIMLIGFGCGLYFERTQEKMEKIFIKIGLGALALFTVIRFINIYGDGLPWTSQKNAMFTFMSFTNISKYPPSLLFCLVTLGIMFLLLAFSGRLSDGLKNILSVYGKVPLFYFIIHFYLIHLITLMILMIQGLHFSQFEFATGTFGRPKGIESGLPLWAIYLIWLAVVIVLYKPCHWYGQYKATHKNWWLKYI</sequence>
<evidence type="ECO:0000256" key="1">
    <source>
        <dbReference type="SAM" id="Phobius"/>
    </source>
</evidence>
<accession>A0ABU1S1U2</accession>
<keyword evidence="1" id="KW-1133">Transmembrane helix</keyword>
<dbReference type="PANTHER" id="PTHR40407:SF1">
    <property type="entry name" value="HEPARAN-ALPHA-GLUCOSAMINIDE N-ACETYLTRANSFERASE CATALYTIC DOMAIN-CONTAINING PROTEIN"/>
    <property type="match status" value="1"/>
</dbReference>
<evidence type="ECO:0000313" key="3">
    <source>
        <dbReference type="EMBL" id="MDR6844964.1"/>
    </source>
</evidence>
<feature type="transmembrane region" description="Helical" evidence="1">
    <location>
        <begin position="85"/>
        <end position="106"/>
    </location>
</feature>
<evidence type="ECO:0000313" key="4">
    <source>
        <dbReference type="Proteomes" id="UP001261871"/>
    </source>
</evidence>
<protein>
    <submittedName>
        <fullName evidence="3">Membrane protein</fullName>
    </submittedName>
</protein>
<comment type="caution">
    <text evidence="3">The sequence shown here is derived from an EMBL/GenBank/DDBJ whole genome shotgun (WGS) entry which is preliminary data.</text>
</comment>